<feature type="compositionally biased region" description="Basic and acidic residues" evidence="1">
    <location>
        <begin position="71"/>
        <end position="81"/>
    </location>
</feature>
<feature type="compositionally biased region" description="Gly residues" evidence="1">
    <location>
        <begin position="27"/>
        <end position="36"/>
    </location>
</feature>
<feature type="compositionally biased region" description="Gly residues" evidence="1">
    <location>
        <begin position="46"/>
        <end position="57"/>
    </location>
</feature>
<gene>
    <name evidence="2" type="ORF">AVDCRST_MAG73-71</name>
</gene>
<feature type="compositionally biased region" description="Pro residues" evidence="1">
    <location>
        <begin position="301"/>
        <end position="314"/>
    </location>
</feature>
<accession>A0A6J4TBY7</accession>
<feature type="non-terminal residue" evidence="2">
    <location>
        <position position="327"/>
    </location>
</feature>
<feature type="compositionally biased region" description="Basic and acidic residues" evidence="1">
    <location>
        <begin position="262"/>
        <end position="283"/>
    </location>
</feature>
<feature type="region of interest" description="Disordered" evidence="1">
    <location>
        <begin position="22"/>
        <end position="119"/>
    </location>
</feature>
<feature type="non-terminal residue" evidence="2">
    <location>
        <position position="1"/>
    </location>
</feature>
<organism evidence="2">
    <name type="scientific">uncultured Thermomicrobiales bacterium</name>
    <dbReference type="NCBI Taxonomy" id="1645740"/>
    <lineage>
        <taxon>Bacteria</taxon>
        <taxon>Pseudomonadati</taxon>
        <taxon>Thermomicrobiota</taxon>
        <taxon>Thermomicrobia</taxon>
        <taxon>Thermomicrobiales</taxon>
        <taxon>environmental samples</taxon>
    </lineage>
</organism>
<proteinExistence type="predicted"/>
<feature type="region of interest" description="Disordered" evidence="1">
    <location>
        <begin position="138"/>
        <end position="210"/>
    </location>
</feature>
<sequence length="327" mass="32207">EAARSPRRRRVARVSRRRAVFVLVAGDEGGGAGTRRGGGRRRPGRRGGAAGGGGAGDPEGAATGAAALARLGDRGARDHGRVSGVDGAGTPRGARRARGGGGRSAPGGDGGDGDAAGRGTAAPIVLAGLRRRGGRGAALCGGGGSGATATGRRPARPGGGLRRDRLRRRGADRAGDRRLAGDLLDGDPGGARAGAAGRVDRGAGRAGGRAEGVGRVRLPLRGQHVPGVFRLVPGVGVGRGGAGRPDAVGAAGVDAGLVGPVARRDDPGADRRRVGAGDRERLVDPVGVATGSKPSSRRTPSPRPRGPPPPPPRGHPGTLSVAVAFRL</sequence>
<name>A0A6J4TBY7_9BACT</name>
<dbReference type="EMBL" id="CADCWE010000005">
    <property type="protein sequence ID" value="CAA9519044.1"/>
    <property type="molecule type" value="Genomic_DNA"/>
</dbReference>
<feature type="compositionally biased region" description="Basic and acidic residues" evidence="1">
    <location>
        <begin position="169"/>
        <end position="180"/>
    </location>
</feature>
<protein>
    <submittedName>
        <fullName evidence="2">Permease of the drug/metabolite transporter (DMT) superfamily</fullName>
    </submittedName>
</protein>
<feature type="region of interest" description="Disordered" evidence="1">
    <location>
        <begin position="258"/>
        <end position="319"/>
    </location>
</feature>
<dbReference type="AlphaFoldDB" id="A0A6J4TBY7"/>
<reference evidence="2" key="1">
    <citation type="submission" date="2020-02" db="EMBL/GenBank/DDBJ databases">
        <authorList>
            <person name="Meier V. D."/>
        </authorList>
    </citation>
    <scope>NUCLEOTIDE SEQUENCE</scope>
    <source>
        <strain evidence="2">AVDCRST_MAG73</strain>
    </source>
</reference>
<evidence type="ECO:0000313" key="2">
    <source>
        <dbReference type="EMBL" id="CAA9519044.1"/>
    </source>
</evidence>
<feature type="compositionally biased region" description="Gly residues" evidence="1">
    <location>
        <begin position="99"/>
        <end position="116"/>
    </location>
</feature>
<evidence type="ECO:0000256" key="1">
    <source>
        <dbReference type="SAM" id="MobiDB-lite"/>
    </source>
</evidence>
<feature type="compositionally biased region" description="Low complexity" evidence="1">
    <location>
        <begin position="58"/>
        <end position="70"/>
    </location>
</feature>